<dbReference type="PANTHER" id="PTHR43685">
    <property type="entry name" value="GLYCOSYLTRANSFERASE"/>
    <property type="match status" value="1"/>
</dbReference>
<dbReference type="SUPFAM" id="SSF53448">
    <property type="entry name" value="Nucleotide-diphospho-sugar transferases"/>
    <property type="match status" value="1"/>
</dbReference>
<gene>
    <name evidence="1" type="ORF">ACFOES_15070</name>
</gene>
<name>A0ABV7AKA0_9RHOB</name>
<reference evidence="2" key="1">
    <citation type="journal article" date="2019" name="Int. J. Syst. Evol. Microbiol.">
        <title>The Global Catalogue of Microorganisms (GCM) 10K type strain sequencing project: providing services to taxonomists for standard genome sequencing and annotation.</title>
        <authorList>
            <consortium name="The Broad Institute Genomics Platform"/>
            <consortium name="The Broad Institute Genome Sequencing Center for Infectious Disease"/>
            <person name="Wu L."/>
            <person name="Ma J."/>
        </authorList>
    </citation>
    <scope>NUCLEOTIDE SEQUENCE [LARGE SCALE GENOMIC DNA]</scope>
    <source>
        <strain evidence="2">KCTC 62192</strain>
    </source>
</reference>
<dbReference type="Gene3D" id="3.90.550.10">
    <property type="entry name" value="Spore Coat Polysaccharide Biosynthesis Protein SpsA, Chain A"/>
    <property type="match status" value="1"/>
</dbReference>
<keyword evidence="1" id="KW-0328">Glycosyltransferase</keyword>
<keyword evidence="1" id="KW-0808">Transferase</keyword>
<proteinExistence type="predicted"/>
<dbReference type="EC" id="2.4.-.-" evidence="1"/>
<evidence type="ECO:0000313" key="1">
    <source>
        <dbReference type="EMBL" id="MFC2969427.1"/>
    </source>
</evidence>
<dbReference type="EMBL" id="JBHRSK010000012">
    <property type="protein sequence ID" value="MFC2969427.1"/>
    <property type="molecule type" value="Genomic_DNA"/>
</dbReference>
<dbReference type="GO" id="GO:0016757">
    <property type="term" value="F:glycosyltransferase activity"/>
    <property type="evidence" value="ECO:0007669"/>
    <property type="project" value="UniProtKB-KW"/>
</dbReference>
<comment type="caution">
    <text evidence="1">The sequence shown here is derived from an EMBL/GenBank/DDBJ whole genome shotgun (WGS) entry which is preliminary data.</text>
</comment>
<dbReference type="RefSeq" id="WP_377834137.1">
    <property type="nucleotide sequence ID" value="NZ_JBHRSK010000012.1"/>
</dbReference>
<accession>A0ABV7AKA0</accession>
<dbReference type="Pfam" id="PF13641">
    <property type="entry name" value="Glyco_tranf_2_3"/>
    <property type="match status" value="1"/>
</dbReference>
<dbReference type="InterPro" id="IPR050834">
    <property type="entry name" value="Glycosyltransf_2"/>
</dbReference>
<dbReference type="InterPro" id="IPR029044">
    <property type="entry name" value="Nucleotide-diphossugar_trans"/>
</dbReference>
<dbReference type="PANTHER" id="PTHR43685:SF2">
    <property type="entry name" value="GLYCOSYLTRANSFERASE 2-LIKE DOMAIN-CONTAINING PROTEIN"/>
    <property type="match status" value="1"/>
</dbReference>
<organism evidence="1 2">
    <name type="scientific">Acidimangrovimonas pyrenivorans</name>
    <dbReference type="NCBI Taxonomy" id="2030798"/>
    <lineage>
        <taxon>Bacteria</taxon>
        <taxon>Pseudomonadati</taxon>
        <taxon>Pseudomonadota</taxon>
        <taxon>Alphaproteobacteria</taxon>
        <taxon>Rhodobacterales</taxon>
        <taxon>Paracoccaceae</taxon>
        <taxon>Acidimangrovimonas</taxon>
    </lineage>
</organism>
<dbReference type="CDD" id="cd06423">
    <property type="entry name" value="CESA_like"/>
    <property type="match status" value="1"/>
</dbReference>
<sequence length="414" mass="44728">MAPPRASVIVVSRHRPAALRRCLEGIAQLDHPAFEVIVVADPAALATLALLEDRIKMLAFDAANISAARNAGLAMAAGEVVAFIDDDAVPEPTWLRRLAAPFAEPGVAAAGGFVRGRNGISFQWKAMAVDQRGRDVPLTVDAHAVSLHDGDAARAVKTQGTNMAFRRDALLAIGGFDEALRFYLDEADVNLRLAAARHRTAIVPRAQVHHGFLASTRRRADRAPLDLTEIGASSAVFLRRHAPEGERAAALDALRQGQRRRLIGLMVEGRIAPGDVGRLLAGLEAGIAEGRTRALPALAPLAPTAPAFLPFPGAGPRPGRVLAGRPWARRRLRHAARRAVAGGAIVTLFRFSPTALAHRMRFDPEGFWEQTGGLFGRSDRDQPRFRLQGFRHRLARERARVAGLRPLDGNLPDF</sequence>
<protein>
    <submittedName>
        <fullName evidence="1">Glycosyltransferase family 2 protein</fullName>
        <ecNumber evidence="1">2.4.-.-</ecNumber>
    </submittedName>
</protein>
<dbReference type="Proteomes" id="UP001595443">
    <property type="component" value="Unassembled WGS sequence"/>
</dbReference>
<evidence type="ECO:0000313" key="2">
    <source>
        <dbReference type="Proteomes" id="UP001595443"/>
    </source>
</evidence>
<keyword evidence="2" id="KW-1185">Reference proteome</keyword>